<gene>
    <name evidence="1" type="ORF">Amon01_000004500</name>
</gene>
<dbReference type="EMBL" id="BSXU01000020">
    <property type="protein sequence ID" value="GMG18880.1"/>
    <property type="molecule type" value="Genomic_DNA"/>
</dbReference>
<evidence type="ECO:0000313" key="1">
    <source>
        <dbReference type="EMBL" id="GMG18880.1"/>
    </source>
</evidence>
<proteinExistence type="predicted"/>
<sequence>MSLMINNFVGPGWDYQHVPLEYLQVETPTFFYQEVLKEFKELMFSLPLELRLKVFEYLFEDLSTRSLSFLIENDPEMDSMLTRIIARSDILITNEGIKLGSNYEPGFTDRTNILSKFYDTTLYIKLSQFIMNNNIDLQVGLISELCVFPQNYLQLDLCNFVERSKAGLSLSIVGFREMIEFGKLQWLPRLVSLTLNYHTVIEENVIDQLTNLRELTMHSTSMNKTWDQSSNLYKLNPKRAMSLFIKVYLNSCYSALIDISYQGLDKPEATIFSNVSITNISPEFALACGIDDLPVHYIPRVRNVTHYHLSLDVVESFTDCLKLNAGTWTTMTIEGSAKNMVLDLKCSKSLKKLVMKKAYILEENIKHLPSSLEELELVDCYGASSFNISESLPETIKLSIKNSPENGITNP</sequence>
<dbReference type="AlphaFoldDB" id="A0A9W7DG40"/>
<reference evidence="1" key="1">
    <citation type="submission" date="2023-04" db="EMBL/GenBank/DDBJ databases">
        <title>Ambrosiozyma monospora NBRC 1965.</title>
        <authorList>
            <person name="Ichikawa N."/>
            <person name="Sato H."/>
            <person name="Tonouchi N."/>
        </authorList>
    </citation>
    <scope>NUCLEOTIDE SEQUENCE</scope>
    <source>
        <strain evidence="1">NBRC 1965</strain>
    </source>
</reference>
<protein>
    <submittedName>
        <fullName evidence="1">Unnamed protein product</fullName>
    </submittedName>
</protein>
<name>A0A9W7DG40_AMBMO</name>
<comment type="caution">
    <text evidence="1">The sequence shown here is derived from an EMBL/GenBank/DDBJ whole genome shotgun (WGS) entry which is preliminary data.</text>
</comment>
<keyword evidence="2" id="KW-1185">Reference proteome</keyword>
<organism evidence="1 2">
    <name type="scientific">Ambrosiozyma monospora</name>
    <name type="common">Yeast</name>
    <name type="synonym">Endomycopsis monosporus</name>
    <dbReference type="NCBI Taxonomy" id="43982"/>
    <lineage>
        <taxon>Eukaryota</taxon>
        <taxon>Fungi</taxon>
        <taxon>Dikarya</taxon>
        <taxon>Ascomycota</taxon>
        <taxon>Saccharomycotina</taxon>
        <taxon>Pichiomycetes</taxon>
        <taxon>Pichiales</taxon>
        <taxon>Pichiaceae</taxon>
        <taxon>Ambrosiozyma</taxon>
    </lineage>
</organism>
<accession>A0A9W7DG40</accession>
<evidence type="ECO:0000313" key="2">
    <source>
        <dbReference type="Proteomes" id="UP001165063"/>
    </source>
</evidence>
<dbReference type="Proteomes" id="UP001165063">
    <property type="component" value="Unassembled WGS sequence"/>
</dbReference>